<accession>A0A9D2S038</accession>
<organism evidence="1 2">
    <name type="scientific">Candidatus Acutalibacter ornithocaccae</name>
    <dbReference type="NCBI Taxonomy" id="2838416"/>
    <lineage>
        <taxon>Bacteria</taxon>
        <taxon>Bacillati</taxon>
        <taxon>Bacillota</taxon>
        <taxon>Clostridia</taxon>
        <taxon>Eubacteriales</taxon>
        <taxon>Acutalibacteraceae</taxon>
        <taxon>Acutalibacter</taxon>
    </lineage>
</organism>
<evidence type="ECO:0000313" key="1">
    <source>
        <dbReference type="EMBL" id="HJB38331.1"/>
    </source>
</evidence>
<name>A0A9D2S038_9FIRM</name>
<reference evidence="1" key="2">
    <citation type="submission" date="2021-04" db="EMBL/GenBank/DDBJ databases">
        <authorList>
            <person name="Gilroy R."/>
        </authorList>
    </citation>
    <scope>NUCLEOTIDE SEQUENCE</scope>
    <source>
        <strain evidence="1">ChiBcolR8-3208</strain>
    </source>
</reference>
<dbReference type="AlphaFoldDB" id="A0A9D2S038"/>
<comment type="caution">
    <text evidence="1">The sequence shown here is derived from an EMBL/GenBank/DDBJ whole genome shotgun (WGS) entry which is preliminary data.</text>
</comment>
<dbReference type="EMBL" id="DWXZ01000208">
    <property type="protein sequence ID" value="HJB38331.1"/>
    <property type="molecule type" value="Genomic_DNA"/>
</dbReference>
<sequence>MAASSTSTVLGLSLWAQTDCPEWADFLQDNQKLEQLAGGHISNSGLHLAAEEKQFLAQRGTVLTYTGTGSGAASVTLPFSPRKITVFAQGKPPMAPRADGGWDVFSQVWLQGEETSYGTGGISLAADTLAAQFSEGAFSGEAGLYHALNRSGVTYVVELEP</sequence>
<reference evidence="1" key="1">
    <citation type="journal article" date="2021" name="PeerJ">
        <title>Extensive microbial diversity within the chicken gut microbiome revealed by metagenomics and culture.</title>
        <authorList>
            <person name="Gilroy R."/>
            <person name="Ravi A."/>
            <person name="Getino M."/>
            <person name="Pursley I."/>
            <person name="Horton D.L."/>
            <person name="Alikhan N.F."/>
            <person name="Baker D."/>
            <person name="Gharbi K."/>
            <person name="Hall N."/>
            <person name="Watson M."/>
            <person name="Adriaenssens E.M."/>
            <person name="Foster-Nyarko E."/>
            <person name="Jarju S."/>
            <person name="Secka A."/>
            <person name="Antonio M."/>
            <person name="Oren A."/>
            <person name="Chaudhuri R.R."/>
            <person name="La Ragione R."/>
            <person name="Hildebrand F."/>
            <person name="Pallen M.J."/>
        </authorList>
    </citation>
    <scope>NUCLEOTIDE SEQUENCE</scope>
    <source>
        <strain evidence="1">ChiBcolR8-3208</strain>
    </source>
</reference>
<gene>
    <name evidence="1" type="ORF">H9942_09750</name>
</gene>
<proteinExistence type="predicted"/>
<evidence type="ECO:0000313" key="2">
    <source>
        <dbReference type="Proteomes" id="UP000824214"/>
    </source>
</evidence>
<dbReference type="Proteomes" id="UP000824214">
    <property type="component" value="Unassembled WGS sequence"/>
</dbReference>
<protein>
    <submittedName>
        <fullName evidence="1">Uncharacterized protein</fullName>
    </submittedName>
</protein>